<dbReference type="GO" id="GO:1990573">
    <property type="term" value="P:potassium ion import across plasma membrane"/>
    <property type="evidence" value="ECO:0007669"/>
    <property type="project" value="TreeGrafter"/>
</dbReference>
<dbReference type="HOGENOM" id="CLU_005947_3_0_1"/>
<feature type="transmembrane region" description="Helical" evidence="10">
    <location>
        <begin position="55"/>
        <end position="76"/>
    </location>
</feature>
<comment type="caution">
    <text evidence="11">The sequence shown here is derived from an EMBL/GenBank/DDBJ whole genome shotgun (WGS) entry which is preliminary data.</text>
</comment>
<protein>
    <recommendedName>
        <fullName evidence="13">Potassium transport protein</fullName>
    </recommendedName>
</protein>
<dbReference type="InterPro" id="IPR004773">
    <property type="entry name" value="K/Na_transp_Trk1/HKT1"/>
</dbReference>
<dbReference type="InterPro" id="IPR051143">
    <property type="entry name" value="TrkH_K-transport"/>
</dbReference>
<keyword evidence="6 10" id="KW-1133">Transmembrane helix</keyword>
<feature type="compositionally biased region" description="Polar residues" evidence="9">
    <location>
        <begin position="212"/>
        <end position="227"/>
    </location>
</feature>
<keyword evidence="8 10" id="KW-0472">Membrane</keyword>
<feature type="compositionally biased region" description="Low complexity" evidence="9">
    <location>
        <begin position="1001"/>
        <end position="1013"/>
    </location>
</feature>
<evidence type="ECO:0000256" key="9">
    <source>
        <dbReference type="SAM" id="MobiDB-lite"/>
    </source>
</evidence>
<evidence type="ECO:0000313" key="11">
    <source>
        <dbReference type="EMBL" id="EJT51891.1"/>
    </source>
</evidence>
<feature type="region of interest" description="Disordered" evidence="9">
    <location>
        <begin position="206"/>
        <end position="340"/>
    </location>
</feature>
<proteinExistence type="predicted"/>
<dbReference type="Pfam" id="PF02386">
    <property type="entry name" value="TrkH"/>
    <property type="match status" value="1"/>
</dbReference>
<evidence type="ECO:0000256" key="7">
    <source>
        <dbReference type="ARBA" id="ARBA00023065"/>
    </source>
</evidence>
<dbReference type="RefSeq" id="XP_014182612.1">
    <property type="nucleotide sequence ID" value="XM_014327137.1"/>
</dbReference>
<dbReference type="GeneID" id="25990400"/>
<feature type="compositionally biased region" description="Polar residues" evidence="9">
    <location>
        <begin position="904"/>
        <end position="919"/>
    </location>
</feature>
<dbReference type="GO" id="GO:0005886">
    <property type="term" value="C:plasma membrane"/>
    <property type="evidence" value="ECO:0007669"/>
    <property type="project" value="TreeGrafter"/>
</dbReference>
<feature type="transmembrane region" description="Helical" evidence="10">
    <location>
        <begin position="672"/>
        <end position="693"/>
    </location>
</feature>
<feature type="compositionally biased region" description="Basic and acidic residues" evidence="9">
    <location>
        <begin position="256"/>
        <end position="282"/>
    </location>
</feature>
<name>J5TP07_TRIAS</name>
<feature type="transmembrane region" description="Helical" evidence="10">
    <location>
        <begin position="503"/>
        <end position="528"/>
    </location>
</feature>
<feature type="transmembrane region" description="Helical" evidence="10">
    <location>
        <begin position="578"/>
        <end position="606"/>
    </location>
</feature>
<comment type="subcellular location">
    <subcellularLocation>
        <location evidence="1">Membrane</location>
        <topology evidence="1">Multi-pass membrane protein</topology>
    </subcellularLocation>
</comment>
<feature type="transmembrane region" description="Helical" evidence="10">
    <location>
        <begin position="640"/>
        <end position="660"/>
    </location>
</feature>
<accession>J5TP07</accession>
<evidence type="ECO:0000313" key="12">
    <source>
        <dbReference type="Proteomes" id="UP000002748"/>
    </source>
</evidence>
<feature type="region of interest" description="Disordered" evidence="9">
    <location>
        <begin position="1029"/>
        <end position="1080"/>
    </location>
</feature>
<dbReference type="InterPro" id="IPR036249">
    <property type="entry name" value="Thioredoxin-like_sf"/>
</dbReference>
<keyword evidence="3" id="KW-0633">Potassium transport</keyword>
<dbReference type="NCBIfam" id="TIGR00934">
    <property type="entry name" value="2a38euk"/>
    <property type="match status" value="1"/>
</dbReference>
<feature type="compositionally biased region" description="Polar residues" evidence="9">
    <location>
        <begin position="242"/>
        <end position="255"/>
    </location>
</feature>
<evidence type="ECO:0000256" key="6">
    <source>
        <dbReference type="ARBA" id="ARBA00022989"/>
    </source>
</evidence>
<feature type="compositionally biased region" description="Basic and acidic residues" evidence="9">
    <location>
        <begin position="152"/>
        <end position="161"/>
    </location>
</feature>
<keyword evidence="2" id="KW-0813">Transport</keyword>
<reference evidence="11 12" key="1">
    <citation type="journal article" date="2012" name="Eukaryot. Cell">
        <title>Draft genome sequence of CBS 2479, the standard type strain of Trichosporon asahii.</title>
        <authorList>
            <person name="Yang R.Y."/>
            <person name="Li H.T."/>
            <person name="Zhu H."/>
            <person name="Zhou G.P."/>
            <person name="Wang M."/>
            <person name="Wang L."/>
        </authorList>
    </citation>
    <scope>NUCLEOTIDE SEQUENCE [LARGE SCALE GENOMIC DNA]</scope>
    <source>
        <strain evidence="12">ATCC 90039 / CBS 2479 / JCM 2466 / KCTC 7840 / NCYC 2677 / UAMH 7654</strain>
    </source>
</reference>
<dbReference type="VEuPathDB" id="FungiDB:A1Q1_06888"/>
<dbReference type="Proteomes" id="UP000002748">
    <property type="component" value="Unassembled WGS sequence"/>
</dbReference>
<feature type="region of interest" description="Disordered" evidence="9">
    <location>
        <begin position="904"/>
        <end position="925"/>
    </location>
</feature>
<feature type="transmembrane region" description="Helical" evidence="10">
    <location>
        <begin position="705"/>
        <end position="722"/>
    </location>
</feature>
<feature type="transmembrane region" description="Helical" evidence="10">
    <location>
        <begin position="82"/>
        <end position="103"/>
    </location>
</feature>
<evidence type="ECO:0000256" key="8">
    <source>
        <dbReference type="ARBA" id="ARBA00023136"/>
    </source>
</evidence>
<keyword evidence="5" id="KW-0630">Potassium</keyword>
<dbReference type="SUPFAM" id="SSF52833">
    <property type="entry name" value="Thioredoxin-like"/>
    <property type="match status" value="1"/>
</dbReference>
<sequence length="1332" mass="149626">MPTLPRYLKKPSWWEQSMAVFFASLNFYRVHMMCFTFVCIFYACNTEFHIKYVDCLFLCVSSMCVTGLATVDLSSLSTFQQFLMYFQMLIGSLIFVSIIMLSVRKRFFRLKFKHVMEEQRSKRRFDLAKTFTNFPTTTGQMTSALRRRFTRHHDDTEEENHSVPPTPADTIREKDHAKPKKKGPIKLTTDMIRRVDGGGVGMVNPMGWYDANTPTPGNQTPETNRSVSPRPMSRASSDGREPSQTGSISDPQTLRNDSDHSDKGKEESRSSSEGKKTERPSDDLQTAPSLLKNFGEELRTAPTRTEDSIDSEPSRPPPSPRHKHVPVAYKPTPAEDDAFPRSKTIAFDEPEDGMDHELHFSNTRDPWGTGPSNFPRSATIRSDNSRFPRSGTTGSGFPRTSSLSRTGSRLVDSKMTGFGGFPTPLEIASDLFHKVFPKAHSKVKRTITMPRTETISGHQSNQEGRDVPYISFAATVGRNSNFQDLTEEQREELGGAEYRALKILWWIVSVYWVFMPLAGATIIAPYIAAGNRYDWVFNEQHKHVRIPWFAFFQSTSSFSNTGMSLVDQSMVPFQKAYLMAAVQALLILFGNTCFPILLRFIIWSIYKLAPTGSHVREPLKFLLDHPRRCFVYLFPSTHTWFLLLVVLTLTIIDWVSFMVLDIGTPDIEALPVGTRIAAGLFQSVAVRAAGFGIVPMNSLAPSVKVLYIIMMYISVYPIAMSVRATNVYEERSLGLFDDDDSDEEDEEEHEASETRGAHAVAKYVGWHARRQLAFDMWWIALALWLVCIIERNNLNRTDNAEWFNTFNVIFELVSAYGTVGLSLGAGSNNYSLSGELRTLSKLVIIVVMIRGRHRGLPVAIDRAVMLPRDFQEEDERQLESRLRRSRSRMTSTFGDRDQVLSQTGSGFPRTFTMQSTPATNIVPPSPMIARRDSSVGNPSSPGMAPQHKPVMHASSGIVRDVAGVPSGDDATRFISIYSRLRVKLKVKLDLLKSRTRERLPSLRPSSSSLPSRSRGQDHVPALRQLLSLGKAKSSSSPYSSNTGPKGVLSDSRQANAEERDARQAAVRRTRAEQEARAITALGPDEGTLRIREGPIGMYPTSAASWIMSPYHGRGFRSGSPASSSKLYTPQPQQFWALLRAMMGRENRGAARPSSELYPRQQGADEVFDLDLSKLDLSRLDLSALDLSEDELALLLQLRDEQAASKAGGREEDVERDELREWRERRRAEIAEGRVRDIDTEEFLDIIEEHAAILIYEEASSILRRHPDTPPLVKITATALQFMTTEEGPDEAVLPAVLVYRRGDLMAKHIRFEGDLETLLRSNLAAVEGADDS</sequence>
<feature type="transmembrane region" description="Helical" evidence="10">
    <location>
        <begin position="772"/>
        <end position="789"/>
    </location>
</feature>
<dbReference type="OrthoDB" id="9999863at2759"/>
<keyword evidence="7" id="KW-0406">Ion transport</keyword>
<feature type="region of interest" description="Disordered" evidence="9">
    <location>
        <begin position="998"/>
        <end position="1017"/>
    </location>
</feature>
<feature type="compositionally biased region" description="Basic and acidic residues" evidence="9">
    <location>
        <begin position="294"/>
        <end position="307"/>
    </location>
</feature>
<dbReference type="InterPro" id="IPR003445">
    <property type="entry name" value="Cat_transpt"/>
</dbReference>
<dbReference type="PANTHER" id="PTHR31064:SF30">
    <property type="entry name" value="HIGH-AFFINITY POTASSIUM TRANSPORT PROTEIN-RELATED"/>
    <property type="match status" value="1"/>
</dbReference>
<evidence type="ECO:0000256" key="5">
    <source>
        <dbReference type="ARBA" id="ARBA00022958"/>
    </source>
</evidence>
<dbReference type="EMBL" id="ALBS01000043">
    <property type="protein sequence ID" value="EJT51891.1"/>
    <property type="molecule type" value="Genomic_DNA"/>
</dbReference>
<gene>
    <name evidence="11" type="ORF">A1Q1_06888</name>
</gene>
<evidence type="ECO:0000256" key="1">
    <source>
        <dbReference type="ARBA" id="ARBA00004141"/>
    </source>
</evidence>
<feature type="region of interest" description="Disordered" evidence="9">
    <location>
        <begin position="361"/>
        <end position="405"/>
    </location>
</feature>
<feature type="compositionally biased region" description="Polar residues" evidence="9">
    <location>
        <begin position="361"/>
        <end position="392"/>
    </location>
</feature>
<evidence type="ECO:0000256" key="2">
    <source>
        <dbReference type="ARBA" id="ARBA00022448"/>
    </source>
</evidence>
<dbReference type="GO" id="GO:0140107">
    <property type="term" value="F:high-affinity potassium ion transmembrane transporter activity"/>
    <property type="evidence" value="ECO:0007669"/>
    <property type="project" value="TreeGrafter"/>
</dbReference>
<dbReference type="PANTHER" id="PTHR31064">
    <property type="entry name" value="POTASSIUM TRANSPORT PROTEIN DDB_G0292412-RELATED"/>
    <property type="match status" value="1"/>
</dbReference>
<evidence type="ECO:0000256" key="10">
    <source>
        <dbReference type="SAM" id="Phobius"/>
    </source>
</evidence>
<evidence type="ECO:0000256" key="3">
    <source>
        <dbReference type="ARBA" id="ARBA00022538"/>
    </source>
</evidence>
<dbReference type="GO" id="GO:0030007">
    <property type="term" value="P:intracellular potassium ion homeostasis"/>
    <property type="evidence" value="ECO:0007669"/>
    <property type="project" value="TreeGrafter"/>
</dbReference>
<feature type="region of interest" description="Disordered" evidence="9">
    <location>
        <begin position="152"/>
        <end position="187"/>
    </location>
</feature>
<dbReference type="KEGG" id="tasa:A1Q1_06888"/>
<organism evidence="11 12">
    <name type="scientific">Trichosporon asahii var. asahii (strain ATCC 90039 / CBS 2479 / JCM 2466 / KCTC 7840 / NBRC 103889/ NCYC 2677 / UAMH 7654)</name>
    <name type="common">Yeast</name>
    <dbReference type="NCBI Taxonomy" id="1186058"/>
    <lineage>
        <taxon>Eukaryota</taxon>
        <taxon>Fungi</taxon>
        <taxon>Dikarya</taxon>
        <taxon>Basidiomycota</taxon>
        <taxon>Agaricomycotina</taxon>
        <taxon>Tremellomycetes</taxon>
        <taxon>Trichosporonales</taxon>
        <taxon>Trichosporonaceae</taxon>
        <taxon>Trichosporon</taxon>
    </lineage>
</organism>
<evidence type="ECO:0000256" key="4">
    <source>
        <dbReference type="ARBA" id="ARBA00022692"/>
    </source>
</evidence>
<keyword evidence="4 10" id="KW-0812">Transmembrane</keyword>
<evidence type="ECO:0008006" key="13">
    <source>
        <dbReference type="Google" id="ProtNLM"/>
    </source>
</evidence>
<feature type="transmembrane region" description="Helical" evidence="10">
    <location>
        <begin position="20"/>
        <end position="43"/>
    </location>
</feature>